<feature type="compositionally biased region" description="Polar residues" evidence="1">
    <location>
        <begin position="115"/>
        <end position="127"/>
    </location>
</feature>
<gene>
    <name evidence="2" type="ORF">PIB30_096919</name>
</gene>
<reference evidence="2 3" key="1">
    <citation type="journal article" date="2023" name="Plants (Basel)">
        <title>Bridging the Gap: Combining Genomics and Transcriptomics Approaches to Understand Stylosanthes scabra, an Orphan Legume from the Brazilian Caatinga.</title>
        <authorList>
            <person name="Ferreira-Neto J.R.C."/>
            <person name="da Silva M.D."/>
            <person name="Binneck E."/>
            <person name="de Melo N.F."/>
            <person name="da Silva R.H."/>
            <person name="de Melo A.L.T.M."/>
            <person name="Pandolfi V."/>
            <person name="Bustamante F.O."/>
            <person name="Brasileiro-Vidal A.C."/>
            <person name="Benko-Iseppon A.M."/>
        </authorList>
    </citation>
    <scope>NUCLEOTIDE SEQUENCE [LARGE SCALE GENOMIC DNA]</scope>
    <source>
        <tissue evidence="2">Leaves</tissue>
    </source>
</reference>
<protein>
    <submittedName>
        <fullName evidence="2">Uncharacterized protein</fullName>
    </submittedName>
</protein>
<dbReference type="EMBL" id="JASCZI010153374">
    <property type="protein sequence ID" value="MED6177300.1"/>
    <property type="molecule type" value="Genomic_DNA"/>
</dbReference>
<organism evidence="2 3">
    <name type="scientific">Stylosanthes scabra</name>
    <dbReference type="NCBI Taxonomy" id="79078"/>
    <lineage>
        <taxon>Eukaryota</taxon>
        <taxon>Viridiplantae</taxon>
        <taxon>Streptophyta</taxon>
        <taxon>Embryophyta</taxon>
        <taxon>Tracheophyta</taxon>
        <taxon>Spermatophyta</taxon>
        <taxon>Magnoliopsida</taxon>
        <taxon>eudicotyledons</taxon>
        <taxon>Gunneridae</taxon>
        <taxon>Pentapetalae</taxon>
        <taxon>rosids</taxon>
        <taxon>fabids</taxon>
        <taxon>Fabales</taxon>
        <taxon>Fabaceae</taxon>
        <taxon>Papilionoideae</taxon>
        <taxon>50 kb inversion clade</taxon>
        <taxon>dalbergioids sensu lato</taxon>
        <taxon>Dalbergieae</taxon>
        <taxon>Pterocarpus clade</taxon>
        <taxon>Stylosanthes</taxon>
    </lineage>
</organism>
<sequence>MKEDDYPDVQRRVEVSLFVTVVSFRVWSGRGRRRVACVARMTSQGLELWWRRDEERSEECRVVELVEGWGQASDLLLGILPHPRPRRENFSPLVFIQEEKEQKEAWKVRKEENRATGQKQSYSNKNRVLTPRRGRASLTIWPHPTPNA</sequence>
<evidence type="ECO:0000256" key="1">
    <source>
        <dbReference type="SAM" id="MobiDB-lite"/>
    </source>
</evidence>
<accession>A0ABU6VUJ2</accession>
<evidence type="ECO:0000313" key="2">
    <source>
        <dbReference type="EMBL" id="MED6177300.1"/>
    </source>
</evidence>
<evidence type="ECO:0000313" key="3">
    <source>
        <dbReference type="Proteomes" id="UP001341840"/>
    </source>
</evidence>
<keyword evidence="3" id="KW-1185">Reference proteome</keyword>
<feature type="region of interest" description="Disordered" evidence="1">
    <location>
        <begin position="107"/>
        <end position="148"/>
    </location>
</feature>
<name>A0ABU6VUJ2_9FABA</name>
<dbReference type="Proteomes" id="UP001341840">
    <property type="component" value="Unassembled WGS sequence"/>
</dbReference>
<proteinExistence type="predicted"/>
<comment type="caution">
    <text evidence="2">The sequence shown here is derived from an EMBL/GenBank/DDBJ whole genome shotgun (WGS) entry which is preliminary data.</text>
</comment>